<keyword evidence="1" id="KW-0812">Transmembrane</keyword>
<dbReference type="AlphaFoldDB" id="A0A846Z413"/>
<evidence type="ECO:0000313" key="2">
    <source>
        <dbReference type="EMBL" id="NKZ05006.1"/>
    </source>
</evidence>
<reference evidence="2 3" key="1">
    <citation type="submission" date="2020-04" db="EMBL/GenBank/DDBJ databases">
        <title>MicrobeNet Type strains.</title>
        <authorList>
            <person name="Nicholson A.C."/>
        </authorList>
    </citation>
    <scope>NUCLEOTIDE SEQUENCE [LARGE SCALE GENOMIC DNA]</scope>
    <source>
        <strain evidence="2 3">ATCC BAA-277</strain>
    </source>
</reference>
<gene>
    <name evidence="2" type="ORF">HGB48_14810</name>
</gene>
<accession>A0A846Z413</accession>
<proteinExistence type="predicted"/>
<sequence length="218" mass="23180">MVEDIASRISQNQDFQRLVAAAMELAAAQAGTVRNMDAAQRQEYADKAAALRARLTRDPESRQEAPFGELGELVGITGARTQALVQKAEAAARAFVPAFPELRSMDERTKLDTLTTAIKSDPILARTAEQLVATPAGAAEESPEACQAMCLALLILFMSAATAMLAVGLLGCVWLGWIPPLMVLCIMGAIAAYAAFMAIVWTVYNGCMANCGQGDIAR</sequence>
<feature type="transmembrane region" description="Helical" evidence="1">
    <location>
        <begin position="151"/>
        <end position="174"/>
    </location>
</feature>
<dbReference type="RefSeq" id="WP_067627620.1">
    <property type="nucleotide sequence ID" value="NZ_JAAXPI010000016.1"/>
</dbReference>
<keyword evidence="1" id="KW-0472">Membrane</keyword>
<protein>
    <submittedName>
        <fullName evidence="2">Uncharacterized protein</fullName>
    </submittedName>
</protein>
<name>A0A846Z413_9ACTN</name>
<feature type="transmembrane region" description="Helical" evidence="1">
    <location>
        <begin position="181"/>
        <end position="204"/>
    </location>
</feature>
<keyword evidence="3" id="KW-1185">Reference proteome</keyword>
<dbReference type="Proteomes" id="UP000579250">
    <property type="component" value="Unassembled WGS sequence"/>
</dbReference>
<evidence type="ECO:0000313" key="3">
    <source>
        <dbReference type="Proteomes" id="UP000579250"/>
    </source>
</evidence>
<keyword evidence="1" id="KW-1133">Transmembrane helix</keyword>
<dbReference type="EMBL" id="JAAXPI010000016">
    <property type="protein sequence ID" value="NKZ05006.1"/>
    <property type="molecule type" value="Genomic_DNA"/>
</dbReference>
<evidence type="ECO:0000256" key="1">
    <source>
        <dbReference type="SAM" id="Phobius"/>
    </source>
</evidence>
<comment type="caution">
    <text evidence="2">The sequence shown here is derived from an EMBL/GenBank/DDBJ whole genome shotgun (WGS) entry which is preliminary data.</text>
</comment>
<organism evidence="2 3">
    <name type="scientific">Actinomadura latina</name>
    <dbReference type="NCBI Taxonomy" id="163603"/>
    <lineage>
        <taxon>Bacteria</taxon>
        <taxon>Bacillati</taxon>
        <taxon>Actinomycetota</taxon>
        <taxon>Actinomycetes</taxon>
        <taxon>Streptosporangiales</taxon>
        <taxon>Thermomonosporaceae</taxon>
        <taxon>Actinomadura</taxon>
    </lineage>
</organism>